<dbReference type="OrthoDB" id="465636at2"/>
<evidence type="ECO:0000256" key="1">
    <source>
        <dbReference type="SAM" id="MobiDB-lite"/>
    </source>
</evidence>
<dbReference type="AlphaFoldDB" id="A0A0D2HU53"/>
<comment type="caution">
    <text evidence="2">The sequence shown here is derived from an EMBL/GenBank/DDBJ whole genome shotgun (WGS) entry which is preliminary data.</text>
</comment>
<dbReference type="Proteomes" id="UP000032233">
    <property type="component" value="Unassembled WGS sequence"/>
</dbReference>
<keyword evidence="3" id="KW-1185">Reference proteome</keyword>
<evidence type="ECO:0000313" key="2">
    <source>
        <dbReference type="EMBL" id="KIX13983.1"/>
    </source>
</evidence>
<organism evidence="2 3">
    <name type="scientific">Dethiosulfatarculus sandiegensis</name>
    <dbReference type="NCBI Taxonomy" id="1429043"/>
    <lineage>
        <taxon>Bacteria</taxon>
        <taxon>Pseudomonadati</taxon>
        <taxon>Thermodesulfobacteriota</taxon>
        <taxon>Desulfarculia</taxon>
        <taxon>Desulfarculales</taxon>
        <taxon>Desulfarculaceae</taxon>
        <taxon>Dethiosulfatarculus</taxon>
    </lineage>
</organism>
<gene>
    <name evidence="2" type="ORF">X474_12860</name>
</gene>
<accession>A0A0D2HU53</accession>
<feature type="region of interest" description="Disordered" evidence="1">
    <location>
        <begin position="72"/>
        <end position="93"/>
    </location>
</feature>
<reference evidence="2 3" key="1">
    <citation type="submission" date="2013-11" db="EMBL/GenBank/DDBJ databases">
        <title>Metagenomic analysis of a methanogenic consortium involved in long chain n-alkane degradation.</title>
        <authorList>
            <person name="Davidova I.A."/>
            <person name="Callaghan A.V."/>
            <person name="Wawrik B."/>
            <person name="Pruitt S."/>
            <person name="Marks C."/>
            <person name="Duncan K.E."/>
            <person name="Suflita J.M."/>
        </authorList>
    </citation>
    <scope>NUCLEOTIDE SEQUENCE [LARGE SCALE GENOMIC DNA]</scope>
    <source>
        <strain evidence="2 3">SPR</strain>
    </source>
</reference>
<name>A0A0D2HU53_9BACT</name>
<proteinExistence type="predicted"/>
<dbReference type="InParanoid" id="A0A0D2HU53"/>
<protein>
    <recommendedName>
        <fullName evidence="4">Methyltransferase type 11 domain-containing protein</fullName>
    </recommendedName>
</protein>
<sequence length="93" mass="10408">MPEMSEIKRNFPEASDEMGQDQVCALDMGAGNGMADEQLRFRLDCESLVGVDIFPEAKQVVFRDRPGVYDEYLRNGPDHPEGSGREKKPGAKF</sequence>
<evidence type="ECO:0008006" key="4">
    <source>
        <dbReference type="Google" id="ProtNLM"/>
    </source>
</evidence>
<dbReference type="STRING" id="1429043.X474_12860"/>
<evidence type="ECO:0000313" key="3">
    <source>
        <dbReference type="Proteomes" id="UP000032233"/>
    </source>
</evidence>
<dbReference type="EMBL" id="AZAC01000014">
    <property type="protein sequence ID" value="KIX13983.1"/>
    <property type="molecule type" value="Genomic_DNA"/>
</dbReference>
<dbReference type="RefSeq" id="WP_052515113.1">
    <property type="nucleotide sequence ID" value="NZ_AZAC01000014.1"/>
</dbReference>